<protein>
    <recommendedName>
        <fullName evidence="13">F0F1 ATP synthase subunit beta</fullName>
    </recommendedName>
</protein>
<evidence type="ECO:0000256" key="5">
    <source>
        <dbReference type="ARBA" id="ARBA00022840"/>
    </source>
</evidence>
<evidence type="ECO:0000256" key="10">
    <source>
        <dbReference type="ARBA" id="ARBA00023310"/>
    </source>
</evidence>
<evidence type="ECO:0000256" key="4">
    <source>
        <dbReference type="ARBA" id="ARBA00022741"/>
    </source>
</evidence>
<comment type="caution">
    <text evidence="11">The sequence shown here is derived from an EMBL/GenBank/DDBJ whole genome shotgun (WGS) entry which is preliminary data.</text>
</comment>
<keyword evidence="10" id="KW-0066">ATP synthesis</keyword>
<organism evidence="11 12">
    <name type="scientific">Bacillus infantis</name>
    <dbReference type="NCBI Taxonomy" id="324767"/>
    <lineage>
        <taxon>Bacteria</taxon>
        <taxon>Bacillati</taxon>
        <taxon>Bacillota</taxon>
        <taxon>Bacilli</taxon>
        <taxon>Bacillales</taxon>
        <taxon>Bacillaceae</taxon>
        <taxon>Bacillus</taxon>
    </lineage>
</organism>
<keyword evidence="7" id="KW-0406">Ion transport</keyword>
<reference evidence="11 12" key="1">
    <citation type="submission" date="2019-08" db="EMBL/GenBank/DDBJ databases">
        <title>Bacillus genomes from the desert of Cuatro Cienegas, Coahuila.</title>
        <authorList>
            <person name="Olmedo-Alvarez G."/>
        </authorList>
    </citation>
    <scope>NUCLEOTIDE SEQUENCE [LARGE SCALE GENOMIC DNA]</scope>
    <source>
        <strain evidence="11 12">CH37_1T</strain>
    </source>
</reference>
<evidence type="ECO:0000256" key="8">
    <source>
        <dbReference type="ARBA" id="ARBA00023136"/>
    </source>
</evidence>
<keyword evidence="8" id="KW-0472">Membrane</keyword>
<evidence type="ECO:0000256" key="3">
    <source>
        <dbReference type="ARBA" id="ARBA00022448"/>
    </source>
</evidence>
<dbReference type="PROSITE" id="PS00152">
    <property type="entry name" value="ATPASE_ALPHA_BETA"/>
    <property type="match status" value="1"/>
</dbReference>
<keyword evidence="4" id="KW-0547">Nucleotide-binding</keyword>
<evidence type="ECO:0000313" key="12">
    <source>
        <dbReference type="Proteomes" id="UP000323732"/>
    </source>
</evidence>
<keyword evidence="9" id="KW-0139">CF(1)</keyword>
<dbReference type="PANTHER" id="PTHR15184:SF71">
    <property type="entry name" value="ATP SYNTHASE SUBUNIT BETA, MITOCHONDRIAL"/>
    <property type="match status" value="1"/>
</dbReference>
<dbReference type="PANTHER" id="PTHR15184">
    <property type="entry name" value="ATP SYNTHASE"/>
    <property type="match status" value="1"/>
</dbReference>
<dbReference type="GO" id="GO:0046933">
    <property type="term" value="F:proton-transporting ATP synthase activity, rotational mechanism"/>
    <property type="evidence" value="ECO:0007669"/>
    <property type="project" value="TreeGrafter"/>
</dbReference>
<keyword evidence="5" id="KW-0067">ATP-binding</keyword>
<comment type="subcellular location">
    <subcellularLocation>
        <location evidence="1">Membrane</location>
    </subcellularLocation>
</comment>
<dbReference type="AlphaFoldDB" id="A0A5D4SSJ9"/>
<dbReference type="GO" id="GO:0045259">
    <property type="term" value="C:proton-transporting ATP synthase complex"/>
    <property type="evidence" value="ECO:0007669"/>
    <property type="project" value="UniProtKB-KW"/>
</dbReference>
<gene>
    <name evidence="11" type="ORF">FZD47_05235</name>
</gene>
<evidence type="ECO:0008006" key="13">
    <source>
        <dbReference type="Google" id="ProtNLM"/>
    </source>
</evidence>
<dbReference type="InterPro" id="IPR027417">
    <property type="entry name" value="P-loop_NTPase"/>
</dbReference>
<dbReference type="InterPro" id="IPR024034">
    <property type="entry name" value="ATPase_F1/V1_b/a_C"/>
</dbReference>
<dbReference type="GO" id="GO:0005524">
    <property type="term" value="F:ATP binding"/>
    <property type="evidence" value="ECO:0007669"/>
    <property type="project" value="UniProtKB-KW"/>
</dbReference>
<evidence type="ECO:0000256" key="9">
    <source>
        <dbReference type="ARBA" id="ARBA00023196"/>
    </source>
</evidence>
<dbReference type="EMBL" id="VTES01000002">
    <property type="protein sequence ID" value="TYS64776.1"/>
    <property type="molecule type" value="Genomic_DNA"/>
</dbReference>
<evidence type="ECO:0000256" key="2">
    <source>
        <dbReference type="ARBA" id="ARBA00008936"/>
    </source>
</evidence>
<dbReference type="RefSeq" id="WP_094768903.1">
    <property type="nucleotide sequence ID" value="NZ_JAHXNN010000014.1"/>
</dbReference>
<accession>A0A5D4SSJ9</accession>
<evidence type="ECO:0000256" key="6">
    <source>
        <dbReference type="ARBA" id="ARBA00022967"/>
    </source>
</evidence>
<dbReference type="SUPFAM" id="SSF52540">
    <property type="entry name" value="P-loop containing nucleoside triphosphate hydrolases"/>
    <property type="match status" value="1"/>
</dbReference>
<evidence type="ECO:0000256" key="1">
    <source>
        <dbReference type="ARBA" id="ARBA00004370"/>
    </source>
</evidence>
<dbReference type="Gene3D" id="1.10.1140.10">
    <property type="entry name" value="Bovine Mitochondrial F1-atpase, Atp Synthase Beta Chain, Chain D, domain 3"/>
    <property type="match status" value="1"/>
</dbReference>
<proteinExistence type="inferred from homology"/>
<evidence type="ECO:0000313" key="11">
    <source>
        <dbReference type="EMBL" id="TYS64776.1"/>
    </source>
</evidence>
<dbReference type="Proteomes" id="UP000323732">
    <property type="component" value="Unassembled WGS sequence"/>
</dbReference>
<dbReference type="InterPro" id="IPR050053">
    <property type="entry name" value="ATPase_alpha/beta_chains"/>
</dbReference>
<dbReference type="SUPFAM" id="SSF47917">
    <property type="entry name" value="C-terminal domain of alpha and beta subunits of F1 ATP synthase"/>
    <property type="match status" value="1"/>
</dbReference>
<comment type="similarity">
    <text evidence="2">Belongs to the ATPase alpha/beta chains family.</text>
</comment>
<dbReference type="InterPro" id="IPR020003">
    <property type="entry name" value="ATPase_a/bsu_AS"/>
</dbReference>
<dbReference type="Gene3D" id="3.40.50.300">
    <property type="entry name" value="P-loop containing nucleotide triphosphate hydrolases"/>
    <property type="match status" value="1"/>
</dbReference>
<name>A0A5D4SSJ9_9BACI</name>
<keyword evidence="6" id="KW-1278">Translocase</keyword>
<evidence type="ECO:0000256" key="7">
    <source>
        <dbReference type="ARBA" id="ARBA00023065"/>
    </source>
</evidence>
<sequence length="355" mass="38558">MENLSLNVALLRRKVPNLTAAAKSVGLRPATVSNLCTGKIPVGRAEVRTIAALAELAECSLDDLIIRGEKAEMIETKIKALDLFAPLAKGGTAGLVARPGMGQLVLLTEIFFRLKKEGYKTILLIPEGEYPELQDILINTDFSAATIEDAYQLLTDHSKNQDVLFAADRAHVVNGTIHDLQGRLDAGGLGSVTTFLLDLKGEAVDEEFPYGPLETLWQFDADLAARHLYPAVNPIYSASSVLEGAYLDQAHLTIQQKAQKLLRRYKELKALVQAGGIKRLPSSETLGYQRGALLEAYLTQPFYTAEAFTGQKGQSVSLQENLSDVRKILDGGADAYSADELAYIGSLASHQEKES</sequence>
<keyword evidence="3" id="KW-0813">Transport</keyword>